<dbReference type="PANTHER" id="PTHR31949:SF20">
    <property type="entry name" value="OS01G0141900 PROTEIN"/>
    <property type="match status" value="1"/>
</dbReference>
<evidence type="ECO:0000313" key="3">
    <source>
        <dbReference type="Proteomes" id="UP001327560"/>
    </source>
</evidence>
<evidence type="ECO:0000256" key="1">
    <source>
        <dbReference type="SAM" id="MobiDB-lite"/>
    </source>
</evidence>
<feature type="compositionally biased region" description="Polar residues" evidence="1">
    <location>
        <begin position="473"/>
        <end position="483"/>
    </location>
</feature>
<feature type="region of interest" description="Disordered" evidence="1">
    <location>
        <begin position="40"/>
        <end position="378"/>
    </location>
</feature>
<feature type="compositionally biased region" description="Polar residues" evidence="1">
    <location>
        <begin position="43"/>
        <end position="57"/>
    </location>
</feature>
<feature type="region of interest" description="Disordered" evidence="1">
    <location>
        <begin position="403"/>
        <end position="426"/>
    </location>
</feature>
<dbReference type="GO" id="GO:0055028">
    <property type="term" value="C:cortical microtubule"/>
    <property type="evidence" value="ECO:0007669"/>
    <property type="project" value="TreeGrafter"/>
</dbReference>
<dbReference type="GO" id="GO:0043622">
    <property type="term" value="P:cortical microtubule organization"/>
    <property type="evidence" value="ECO:0007669"/>
    <property type="project" value="TreeGrafter"/>
</dbReference>
<protein>
    <submittedName>
        <fullName evidence="2">Uncharacterized protein</fullName>
    </submittedName>
</protein>
<evidence type="ECO:0000313" key="2">
    <source>
        <dbReference type="EMBL" id="WOL16545.1"/>
    </source>
</evidence>
<name>A0AAQ3QQD2_9LILI</name>
<dbReference type="Proteomes" id="UP001327560">
    <property type="component" value="Chromosome 8"/>
</dbReference>
<feature type="compositionally biased region" description="Polar residues" evidence="1">
    <location>
        <begin position="140"/>
        <end position="157"/>
    </location>
</feature>
<dbReference type="EMBL" id="CP136897">
    <property type="protein sequence ID" value="WOL16545.1"/>
    <property type="molecule type" value="Genomic_DNA"/>
</dbReference>
<sequence length="527" mass="55753">MNRSLMAAAAVPAPAPGRTLTKDTDEELALFFEMRKLEKERSNNLPHSTAGIDQTLGSKPGTASMFQIAPTGPTRKRIDEFLNSDSGKNDYDWLLTPPATPLPSSDSEYRRSPISSNGTPKARPTVLKSRLANAPDPSRNILSSRQPTPASILNSSAMGIRRPSSSGGRSQCSSRPSTPTGRPTLPAALKPTTRSSTPVSRATLPAKPQVPPPRSSTPVRSSTPMSRPLISANSKPASRSSTPTRRPSAPSTATTSISSVPPGRSSSVTRSTSLVSKSSMSSRGSSPTRKHRPVKPSDIPGFSLDAPPNLRTSLPERPSSASRGRPGAPSSRSSSVEPVPNARSRRQSCSPSRGRVPIGNTHKGYSGPAPSKLQGRGGDDVNPVAIGNRMVERTVNMRRLVPPRQDTYGNLTGKSSLSPDSNGFGRSLSKQSLDMAFRHMDIRRSVPNNLRPLMASVSASSVYSVRSGPGRSSAVSVSDSPLATSSTTSSDRSVSNRNMICLDGSEIEDDLASEKGSRCSSVVSITR</sequence>
<dbReference type="AlphaFoldDB" id="A0AAQ3QQD2"/>
<keyword evidence="3" id="KW-1185">Reference proteome</keyword>
<feature type="compositionally biased region" description="Low complexity" evidence="1">
    <location>
        <begin position="161"/>
        <end position="177"/>
    </location>
</feature>
<feature type="compositionally biased region" description="Polar residues" evidence="1">
    <location>
        <begin position="407"/>
        <end position="421"/>
    </location>
</feature>
<feature type="compositionally biased region" description="Low complexity" evidence="1">
    <location>
        <begin position="216"/>
        <end position="287"/>
    </location>
</feature>
<gene>
    <name evidence="2" type="ORF">Cni_G25332</name>
</gene>
<proteinExistence type="predicted"/>
<feature type="region of interest" description="Disordered" evidence="1">
    <location>
        <begin position="1"/>
        <end position="23"/>
    </location>
</feature>
<feature type="compositionally biased region" description="Low complexity" evidence="1">
    <location>
        <begin position="484"/>
        <end position="494"/>
    </location>
</feature>
<dbReference type="PANTHER" id="PTHR31949">
    <property type="entry name" value="GASTRIC MUCIN-LIKE PROTEIN"/>
    <property type="match status" value="1"/>
</dbReference>
<accession>A0AAQ3QQD2</accession>
<feature type="region of interest" description="Disordered" evidence="1">
    <location>
        <begin position="463"/>
        <end position="494"/>
    </location>
</feature>
<organism evidence="2 3">
    <name type="scientific">Canna indica</name>
    <name type="common">Indian-shot</name>
    <dbReference type="NCBI Taxonomy" id="4628"/>
    <lineage>
        <taxon>Eukaryota</taxon>
        <taxon>Viridiplantae</taxon>
        <taxon>Streptophyta</taxon>
        <taxon>Embryophyta</taxon>
        <taxon>Tracheophyta</taxon>
        <taxon>Spermatophyta</taxon>
        <taxon>Magnoliopsida</taxon>
        <taxon>Liliopsida</taxon>
        <taxon>Zingiberales</taxon>
        <taxon>Cannaceae</taxon>
        <taxon>Canna</taxon>
    </lineage>
</organism>
<feature type="compositionally biased region" description="Low complexity" evidence="1">
    <location>
        <begin position="315"/>
        <end position="340"/>
    </location>
</feature>
<reference evidence="2 3" key="1">
    <citation type="submission" date="2023-10" db="EMBL/GenBank/DDBJ databases">
        <title>Chromosome-scale genome assembly provides insights into flower coloration mechanisms of Canna indica.</title>
        <authorList>
            <person name="Li C."/>
        </authorList>
    </citation>
    <scope>NUCLEOTIDE SEQUENCE [LARGE SCALE GENOMIC DNA]</scope>
    <source>
        <tissue evidence="2">Flower</tissue>
    </source>
</reference>